<accession>A0ABU9SWJ5</accession>
<dbReference type="SUPFAM" id="SSF50800">
    <property type="entry name" value="PK beta-barrel domain-like"/>
    <property type="match status" value="1"/>
</dbReference>
<keyword evidence="3" id="KW-1185">Reference proteome</keyword>
<dbReference type="PANTHER" id="PTHR30212">
    <property type="entry name" value="PROTEIN YIIM"/>
    <property type="match status" value="1"/>
</dbReference>
<gene>
    <name evidence="2" type="ORF">WNY77_12655</name>
</gene>
<dbReference type="InterPro" id="IPR005302">
    <property type="entry name" value="MoCF_Sase_C"/>
</dbReference>
<dbReference type="PANTHER" id="PTHR30212:SF2">
    <property type="entry name" value="PROTEIN YIIM"/>
    <property type="match status" value="1"/>
</dbReference>
<sequence length="212" mass="23851">MKVLGLFAGVTRPIGPKYAPSGIDKRPVERAEVNNLGIVGDVQVDKRYHGGPERALHQYSLRGYETIIKRHPLMHRTAVMGSIGENLATTDMHDKNVNIGDIYRVGDVTVQVTSPRIPCWKIEEKLNQKGLVELIKNQQITGWYYRVLENGTITLGDSITLVERPNANLSVASFVQQHFDKNTSADPLHQMSNAIGLDSEWQQKLLRRIDNQ</sequence>
<organism evidence="2 3">
    <name type="scientific">Paraglaciecola mesophila</name>
    <dbReference type="NCBI Taxonomy" id="197222"/>
    <lineage>
        <taxon>Bacteria</taxon>
        <taxon>Pseudomonadati</taxon>
        <taxon>Pseudomonadota</taxon>
        <taxon>Gammaproteobacteria</taxon>
        <taxon>Alteromonadales</taxon>
        <taxon>Alteromonadaceae</taxon>
        <taxon>Paraglaciecola</taxon>
    </lineage>
</organism>
<dbReference type="EMBL" id="JBBMQS010000007">
    <property type="protein sequence ID" value="MEM5498251.1"/>
    <property type="molecule type" value="Genomic_DNA"/>
</dbReference>
<dbReference type="RefSeq" id="WP_033184741.1">
    <property type="nucleotide sequence ID" value="NZ_JBBMQS010000007.1"/>
</dbReference>
<proteinExistence type="predicted"/>
<feature type="domain" description="MOSC" evidence="1">
    <location>
        <begin position="25"/>
        <end position="162"/>
    </location>
</feature>
<name>A0ABU9SWJ5_9ALTE</name>
<reference evidence="2 3" key="1">
    <citation type="submission" date="2024-03" db="EMBL/GenBank/DDBJ databases">
        <title>Community enrichment and isolation of bacterial strains for fucoidan degradation.</title>
        <authorList>
            <person name="Sichert A."/>
        </authorList>
    </citation>
    <scope>NUCLEOTIDE SEQUENCE [LARGE SCALE GENOMIC DNA]</scope>
    <source>
        <strain evidence="2 3">AS12</strain>
    </source>
</reference>
<comment type="caution">
    <text evidence="2">The sequence shown here is derived from an EMBL/GenBank/DDBJ whole genome shotgun (WGS) entry which is preliminary data.</text>
</comment>
<dbReference type="Pfam" id="PF03473">
    <property type="entry name" value="MOSC"/>
    <property type="match status" value="1"/>
</dbReference>
<evidence type="ECO:0000259" key="1">
    <source>
        <dbReference type="PROSITE" id="PS51340"/>
    </source>
</evidence>
<dbReference type="Proteomes" id="UP001461163">
    <property type="component" value="Unassembled WGS sequence"/>
</dbReference>
<dbReference type="Gene3D" id="2.40.33.20">
    <property type="entry name" value="PK beta-barrel domain-like"/>
    <property type="match status" value="1"/>
</dbReference>
<dbReference type="PROSITE" id="PS51340">
    <property type="entry name" value="MOSC"/>
    <property type="match status" value="1"/>
</dbReference>
<protein>
    <submittedName>
        <fullName evidence="2">MOSC domain-containing protein</fullName>
    </submittedName>
</protein>
<dbReference type="InterPro" id="IPR011037">
    <property type="entry name" value="Pyrv_Knase-like_insert_dom_sf"/>
</dbReference>
<evidence type="ECO:0000313" key="2">
    <source>
        <dbReference type="EMBL" id="MEM5498251.1"/>
    </source>
</evidence>
<dbReference type="InterPro" id="IPR052353">
    <property type="entry name" value="Benzoxazolinone_Detox_Enz"/>
</dbReference>
<evidence type="ECO:0000313" key="3">
    <source>
        <dbReference type="Proteomes" id="UP001461163"/>
    </source>
</evidence>